<evidence type="ECO:0008006" key="3">
    <source>
        <dbReference type="Google" id="ProtNLM"/>
    </source>
</evidence>
<accession>A0A0C5BSZ2</accession>
<dbReference type="HOGENOM" id="CLU_1425031_0_0_2"/>
<protein>
    <recommendedName>
        <fullName evidence="3">Pyruvate kinase barrel domain-containing protein</fullName>
    </recommendedName>
</protein>
<dbReference type="GO" id="GO:0003824">
    <property type="term" value="F:catalytic activity"/>
    <property type="evidence" value="ECO:0007669"/>
    <property type="project" value="InterPro"/>
</dbReference>
<dbReference type="GeneID" id="41599204"/>
<sequence length="190" mass="22065">MKIFSQNLTNYGIDIPSDVIFRINLAWINNINELKKILTKHNKHKIFLDLPINRTKPPSNSYSLKEIIHVLNNFSNVKYLAISNVETADDLKKYFEYIPKNLNIVPKIESPKGVNNIKEITDILISEHKVVMLDHDDLFSSMLKSNENPIKFKSYVSNLVNFCEKNNIILLRTIGVIFGNEEKRTTQYIK</sequence>
<dbReference type="RefSeq" id="WP_148702284.1">
    <property type="nucleotide sequence ID" value="NZ_CP010868.1"/>
</dbReference>
<dbReference type="Gene3D" id="3.20.20.60">
    <property type="entry name" value="Phosphoenolpyruvate-binding domains"/>
    <property type="match status" value="1"/>
</dbReference>
<keyword evidence="2" id="KW-1185">Reference proteome</keyword>
<dbReference type="EMBL" id="CP010868">
    <property type="protein sequence ID" value="AJM91254.1"/>
    <property type="molecule type" value="Genomic_DNA"/>
</dbReference>
<reference evidence="1 2" key="3">
    <citation type="journal article" date="2019" name="Int. J. Syst. Evol. Microbiol.">
        <title>Nitrosopumilus adriaticus sp. nov. and Nitrosopumilus piranensis sp. nov., two ammonia-oxidizing archaea from the Adriatic Sea and members of the class Nitrososphaeria.</title>
        <authorList>
            <person name="Bayer B."/>
            <person name="Vojvoda J."/>
            <person name="Reinthaler T."/>
            <person name="Reyes C."/>
            <person name="Pinto M."/>
            <person name="Herndl G.J."/>
        </authorList>
    </citation>
    <scope>NUCLEOTIDE SEQUENCE [LARGE SCALE GENOMIC DNA]</scope>
    <source>
        <strain evidence="1 2">D3C</strain>
    </source>
</reference>
<name>A0A0C5BSZ2_9ARCH</name>
<dbReference type="AlphaFoldDB" id="A0A0C5BSZ2"/>
<dbReference type="STRING" id="1582439.NPIRD3C_0030"/>
<organism evidence="1 2">
    <name type="scientific">Nitrosopumilus piranensis</name>
    <dbReference type="NCBI Taxonomy" id="1582439"/>
    <lineage>
        <taxon>Archaea</taxon>
        <taxon>Nitrososphaerota</taxon>
        <taxon>Nitrososphaeria</taxon>
        <taxon>Nitrosopumilales</taxon>
        <taxon>Nitrosopumilaceae</taxon>
        <taxon>Nitrosopumilus</taxon>
    </lineage>
</organism>
<reference evidence="1 2" key="2">
    <citation type="journal article" date="2016" name="ISME J.">
        <title>Physiological and genomic characterization of two novel marine thaumarchaeal strains indicates niche differentiation.</title>
        <authorList>
            <person name="Bayer B."/>
            <person name="Vojvoda J."/>
            <person name="Offre P."/>
            <person name="Alves R.J."/>
            <person name="Elisabeth N.H."/>
            <person name="Garcia J.A."/>
            <person name="Volland J.M."/>
            <person name="Srivastava A."/>
            <person name="Schleper C."/>
            <person name="Herndl G.J."/>
        </authorList>
    </citation>
    <scope>NUCLEOTIDE SEQUENCE [LARGE SCALE GENOMIC DNA]</scope>
    <source>
        <strain evidence="1 2">D3C</strain>
    </source>
</reference>
<dbReference type="InterPro" id="IPR015813">
    <property type="entry name" value="Pyrv/PenolPyrv_kinase-like_dom"/>
</dbReference>
<dbReference type="PATRIC" id="fig|1582439.9.peg.30"/>
<gene>
    <name evidence="1" type="ORF">NPIRD3C_0030</name>
</gene>
<reference evidence="2" key="1">
    <citation type="submission" date="2015-02" db="EMBL/GenBank/DDBJ databases">
        <title>Characterization of two novel Thaumarchaeota isolated from the Northern Adriatic Sea.</title>
        <authorList>
            <person name="Bayer B."/>
            <person name="Vojvoda J."/>
            <person name="Offre P."/>
            <person name="Srivastava A."/>
            <person name="Elisabeth N."/>
            <person name="Garcia J.A.L."/>
            <person name="Schleper C."/>
            <person name="Herndl G.J."/>
        </authorList>
    </citation>
    <scope>NUCLEOTIDE SEQUENCE [LARGE SCALE GENOMIC DNA]</scope>
    <source>
        <strain evidence="2">D3C</strain>
    </source>
</reference>
<dbReference type="OrthoDB" id="377728at2157"/>
<dbReference type="InterPro" id="IPR040442">
    <property type="entry name" value="Pyrv_kinase-like_dom_sf"/>
</dbReference>
<evidence type="ECO:0000313" key="1">
    <source>
        <dbReference type="EMBL" id="AJM91254.1"/>
    </source>
</evidence>
<proteinExistence type="predicted"/>
<dbReference type="SUPFAM" id="SSF51621">
    <property type="entry name" value="Phosphoenolpyruvate/pyruvate domain"/>
    <property type="match status" value="1"/>
</dbReference>
<evidence type="ECO:0000313" key="2">
    <source>
        <dbReference type="Proteomes" id="UP000032027"/>
    </source>
</evidence>
<dbReference type="KEGG" id="nid:NPIRD3C_0030"/>
<dbReference type="Proteomes" id="UP000032027">
    <property type="component" value="Chromosome"/>
</dbReference>